<name>A0A6G9YEC8_9NOCA</name>
<organism evidence="2 3">
    <name type="scientific">Nocardia arthritidis</name>
    <dbReference type="NCBI Taxonomy" id="228602"/>
    <lineage>
        <taxon>Bacteria</taxon>
        <taxon>Bacillati</taxon>
        <taxon>Actinomycetota</taxon>
        <taxon>Actinomycetes</taxon>
        <taxon>Mycobacteriales</taxon>
        <taxon>Nocardiaceae</taxon>
        <taxon>Nocardia</taxon>
    </lineage>
</organism>
<dbReference type="Proteomes" id="UP000503540">
    <property type="component" value="Chromosome"/>
</dbReference>
<protein>
    <submittedName>
        <fullName evidence="2">Glycosyltransferase</fullName>
    </submittedName>
</protein>
<dbReference type="PANTHER" id="PTHR48050:SF13">
    <property type="entry name" value="STEROL 3-BETA-GLUCOSYLTRANSFERASE UGT80A2"/>
    <property type="match status" value="1"/>
</dbReference>
<proteinExistence type="predicted"/>
<evidence type="ECO:0000313" key="2">
    <source>
        <dbReference type="EMBL" id="QIS11353.1"/>
    </source>
</evidence>
<evidence type="ECO:0000313" key="3">
    <source>
        <dbReference type="Proteomes" id="UP000503540"/>
    </source>
</evidence>
<dbReference type="InterPro" id="IPR002213">
    <property type="entry name" value="UDP_glucos_trans"/>
</dbReference>
<dbReference type="GO" id="GO:0008194">
    <property type="term" value="F:UDP-glycosyltransferase activity"/>
    <property type="evidence" value="ECO:0007669"/>
    <property type="project" value="InterPro"/>
</dbReference>
<dbReference type="InterPro" id="IPR010610">
    <property type="entry name" value="EryCIII-like_C"/>
</dbReference>
<dbReference type="EMBL" id="CP046172">
    <property type="protein sequence ID" value="QIS11353.1"/>
    <property type="molecule type" value="Genomic_DNA"/>
</dbReference>
<gene>
    <name evidence="2" type="ORF">F5544_17385</name>
</gene>
<dbReference type="KEGG" id="nah:F5544_17385"/>
<dbReference type="CDD" id="cd03784">
    <property type="entry name" value="GT1_Gtf-like"/>
    <property type="match status" value="1"/>
</dbReference>
<dbReference type="GO" id="GO:0017000">
    <property type="term" value="P:antibiotic biosynthetic process"/>
    <property type="evidence" value="ECO:0007669"/>
    <property type="project" value="UniProtKB-ARBA"/>
</dbReference>
<dbReference type="SUPFAM" id="SSF53756">
    <property type="entry name" value="UDP-Glycosyltransferase/glycogen phosphorylase"/>
    <property type="match status" value="1"/>
</dbReference>
<reference evidence="2 3" key="1">
    <citation type="journal article" date="2019" name="ACS Chem. Biol.">
        <title>Identification and Mobilization of a Cryptic Antibiotic Biosynthesis Gene Locus from a Human-Pathogenic Nocardia Isolate.</title>
        <authorList>
            <person name="Herisse M."/>
            <person name="Ishida K."/>
            <person name="Porter J.L."/>
            <person name="Howden B."/>
            <person name="Hertweck C."/>
            <person name="Stinear T.P."/>
            <person name="Pidot S.J."/>
        </authorList>
    </citation>
    <scope>NUCLEOTIDE SEQUENCE [LARGE SCALE GENOMIC DNA]</scope>
    <source>
        <strain evidence="2 3">AUSMDU00012717</strain>
    </source>
</reference>
<sequence>MLKINAFSHGPFARFHASIERSPISTCSGFGELSARGHRVTAETLPGSRETLAPLGIETRDLPANLIHNGLGDGAQRSPLAALRAATRSLVDNIPAEIAAMRAAVAATRPDALLIDMTSVGAQIFGTATGLPWASWSPMLLPMPSKQVPPFGLGLTPKPGPLGRLRDAAVRGAMNRMWDEVLSDLNAARRGHGLEPLRHTLDYLAQPPLMLNFTARPFDDPRDDWPTEVHQIGPGLWAPPADRPAWLDGIDKPLALVTCSTEFQDDGELAQLALDALTGSGMYTVVTTGAVDPSGFTVPADARVERFLPHHLLLDRAEVVVSHGGMGITQKALAAGVPVCVVPFGRDQREVARRVVTNEAGVRVSKKNLNPARLRAGIDEAITRRAGARRVAAGFAAAGGPGRGADLLEQHLRLSAAISIGR</sequence>
<feature type="domain" description="Erythromycin biosynthesis protein CIII-like C-terminal" evidence="1">
    <location>
        <begin position="297"/>
        <end position="401"/>
    </location>
</feature>
<keyword evidence="3" id="KW-1185">Reference proteome</keyword>
<dbReference type="Pfam" id="PF06722">
    <property type="entry name" value="EryCIII-like_C"/>
    <property type="match status" value="1"/>
</dbReference>
<accession>A0A6G9YEC8</accession>
<dbReference type="GO" id="GO:0016758">
    <property type="term" value="F:hexosyltransferase activity"/>
    <property type="evidence" value="ECO:0007669"/>
    <property type="project" value="UniProtKB-ARBA"/>
</dbReference>
<dbReference type="Gene3D" id="3.40.50.2000">
    <property type="entry name" value="Glycogen Phosphorylase B"/>
    <property type="match status" value="2"/>
</dbReference>
<evidence type="ECO:0000259" key="1">
    <source>
        <dbReference type="Pfam" id="PF06722"/>
    </source>
</evidence>
<dbReference type="PANTHER" id="PTHR48050">
    <property type="entry name" value="STEROL 3-BETA-GLUCOSYLTRANSFERASE"/>
    <property type="match status" value="1"/>
</dbReference>
<dbReference type="InterPro" id="IPR050426">
    <property type="entry name" value="Glycosyltransferase_28"/>
</dbReference>
<dbReference type="AlphaFoldDB" id="A0A6G9YEC8"/>
<keyword evidence="2" id="KW-0808">Transferase</keyword>